<evidence type="ECO:0000256" key="8">
    <source>
        <dbReference type="ARBA" id="ARBA00046332"/>
    </source>
</evidence>
<accession>A0A7I9Y8E6</accession>
<dbReference type="InterPro" id="IPR052371">
    <property type="entry name" value="BFD-associated_ferredoxin"/>
</dbReference>
<keyword evidence="5" id="KW-0408">Iron</keyword>
<reference evidence="10 11" key="1">
    <citation type="journal article" date="2019" name="Emerg. Microbes Infect.">
        <title>Comprehensive subspecies identification of 175 nontuberculous mycobacteria species based on 7547 genomic profiles.</title>
        <authorList>
            <person name="Matsumoto Y."/>
            <person name="Kinjo T."/>
            <person name="Motooka D."/>
            <person name="Nabeya D."/>
            <person name="Jung N."/>
            <person name="Uechi K."/>
            <person name="Horii T."/>
            <person name="Iida T."/>
            <person name="Fujita J."/>
            <person name="Nakamura S."/>
        </authorList>
    </citation>
    <scope>NUCLEOTIDE SEQUENCE [LARGE SCALE GENOMIC DNA]</scope>
    <source>
        <strain evidence="10 11">JCM 30723</strain>
    </source>
</reference>
<dbReference type="AlphaFoldDB" id="A0A7I9Y8E6"/>
<proteinExistence type="inferred from homology"/>
<keyword evidence="4" id="KW-0249">Electron transport</keyword>
<organism evidence="10 11">
    <name type="scientific">Mycolicibacter algericus</name>
    <name type="common">Mycobacterium algericum</name>
    <dbReference type="NCBI Taxonomy" id="1288388"/>
    <lineage>
        <taxon>Bacteria</taxon>
        <taxon>Bacillati</taxon>
        <taxon>Actinomycetota</taxon>
        <taxon>Actinomycetes</taxon>
        <taxon>Mycobacteriales</taxon>
        <taxon>Mycobacteriaceae</taxon>
        <taxon>Mycolicibacter</taxon>
    </lineage>
</organism>
<dbReference type="PANTHER" id="PTHR37424">
    <property type="entry name" value="BACTERIOFERRITIN-ASSOCIATED FERREDOXIN"/>
    <property type="match status" value="1"/>
</dbReference>
<evidence type="ECO:0000256" key="5">
    <source>
        <dbReference type="ARBA" id="ARBA00023004"/>
    </source>
</evidence>
<evidence type="ECO:0000256" key="1">
    <source>
        <dbReference type="ARBA" id="ARBA00022448"/>
    </source>
</evidence>
<evidence type="ECO:0000313" key="10">
    <source>
        <dbReference type="EMBL" id="GFG84951.1"/>
    </source>
</evidence>
<protein>
    <recommendedName>
        <fullName evidence="7">Bacterioferritin-associated ferredoxin</fullName>
    </recommendedName>
</protein>
<evidence type="ECO:0000313" key="11">
    <source>
        <dbReference type="Proteomes" id="UP000465305"/>
    </source>
</evidence>
<keyword evidence="1" id="KW-0813">Transport</keyword>
<dbReference type="Pfam" id="PF04324">
    <property type="entry name" value="Fer2_BFD"/>
    <property type="match status" value="1"/>
</dbReference>
<evidence type="ECO:0000256" key="7">
    <source>
        <dbReference type="ARBA" id="ARBA00039386"/>
    </source>
</evidence>
<dbReference type="Proteomes" id="UP000465305">
    <property type="component" value="Unassembled WGS sequence"/>
</dbReference>
<evidence type="ECO:0000256" key="3">
    <source>
        <dbReference type="ARBA" id="ARBA00022723"/>
    </source>
</evidence>
<gene>
    <name evidence="10" type="ORF">MALGJ_16270</name>
</gene>
<keyword evidence="2" id="KW-0001">2Fe-2S</keyword>
<sequence length="86" mass="8479">MTVGRGIAMYVCLCVGATNQMVSDAVAAGASTSKEVAAMCGAGGDCGRCRCTVRGIIEATLAAAPTAPANGSLRHLALDITPVGSH</sequence>
<evidence type="ECO:0000256" key="6">
    <source>
        <dbReference type="ARBA" id="ARBA00023014"/>
    </source>
</evidence>
<keyword evidence="6" id="KW-0411">Iron-sulfur</keyword>
<comment type="caution">
    <text evidence="10">The sequence shown here is derived from an EMBL/GenBank/DDBJ whole genome shotgun (WGS) entry which is preliminary data.</text>
</comment>
<comment type="similarity">
    <text evidence="8">Belongs to the Bfd family.</text>
</comment>
<evidence type="ECO:0000259" key="9">
    <source>
        <dbReference type="Pfam" id="PF04324"/>
    </source>
</evidence>
<dbReference type="GO" id="GO:0051537">
    <property type="term" value="F:2 iron, 2 sulfur cluster binding"/>
    <property type="evidence" value="ECO:0007669"/>
    <property type="project" value="UniProtKB-KW"/>
</dbReference>
<keyword evidence="3" id="KW-0479">Metal-binding</keyword>
<dbReference type="InterPro" id="IPR007419">
    <property type="entry name" value="BFD-like_2Fe2S-bd_dom"/>
</dbReference>
<feature type="domain" description="BFD-like [2Fe-2S]-binding" evidence="9">
    <location>
        <begin position="10"/>
        <end position="58"/>
    </location>
</feature>
<dbReference type="EMBL" id="BLKY01000001">
    <property type="protein sequence ID" value="GFG84951.1"/>
    <property type="molecule type" value="Genomic_DNA"/>
</dbReference>
<evidence type="ECO:0000256" key="4">
    <source>
        <dbReference type="ARBA" id="ARBA00022982"/>
    </source>
</evidence>
<name>A0A7I9Y8E6_MYCAL</name>
<dbReference type="Gene3D" id="1.10.10.1100">
    <property type="entry name" value="BFD-like [2Fe-2S]-binding domain"/>
    <property type="match status" value="1"/>
</dbReference>
<evidence type="ECO:0000256" key="2">
    <source>
        <dbReference type="ARBA" id="ARBA00022714"/>
    </source>
</evidence>
<dbReference type="GO" id="GO:0046872">
    <property type="term" value="F:metal ion binding"/>
    <property type="evidence" value="ECO:0007669"/>
    <property type="project" value="UniProtKB-KW"/>
</dbReference>
<dbReference type="InterPro" id="IPR041854">
    <property type="entry name" value="BFD-like_2Fe2S-bd_dom_sf"/>
</dbReference>
<dbReference type="PANTHER" id="PTHR37424:SF1">
    <property type="entry name" value="BACTERIOFERRITIN-ASSOCIATED FERREDOXIN"/>
    <property type="match status" value="1"/>
</dbReference>